<dbReference type="Proteomes" id="UP000002051">
    <property type="component" value="Chromosome 4"/>
</dbReference>
<feature type="compositionally biased region" description="Basic and acidic residues" evidence="1">
    <location>
        <begin position="1"/>
        <end position="10"/>
    </location>
</feature>
<dbReference type="PaxDb" id="3880-AES88615"/>
<name>G7JPG0_MEDTR</name>
<dbReference type="AlphaFoldDB" id="G7JPG0"/>
<evidence type="ECO:0000313" key="3">
    <source>
        <dbReference type="EnsemblPlants" id="AES88615"/>
    </source>
</evidence>
<gene>
    <name evidence="2" type="ordered locus">MTR_4g059850</name>
</gene>
<reference evidence="2 4" key="2">
    <citation type="journal article" date="2014" name="BMC Genomics">
        <title>An improved genome release (version Mt4.0) for the model legume Medicago truncatula.</title>
        <authorList>
            <person name="Tang H."/>
            <person name="Krishnakumar V."/>
            <person name="Bidwell S."/>
            <person name="Rosen B."/>
            <person name="Chan A."/>
            <person name="Zhou S."/>
            <person name="Gentzbittel L."/>
            <person name="Childs K.L."/>
            <person name="Yandell M."/>
            <person name="Gundlach H."/>
            <person name="Mayer K.F."/>
            <person name="Schwartz D.C."/>
            <person name="Town C.D."/>
        </authorList>
    </citation>
    <scope>GENOME REANNOTATION</scope>
    <source>
        <strain evidence="3 4">cv. Jemalong A17</strain>
    </source>
</reference>
<reference evidence="2 4" key="1">
    <citation type="journal article" date="2011" name="Nature">
        <title>The Medicago genome provides insight into the evolution of rhizobial symbioses.</title>
        <authorList>
            <person name="Young N.D."/>
            <person name="Debelle F."/>
            <person name="Oldroyd G.E."/>
            <person name="Geurts R."/>
            <person name="Cannon S.B."/>
            <person name="Udvardi M.K."/>
            <person name="Benedito V.A."/>
            <person name="Mayer K.F."/>
            <person name="Gouzy J."/>
            <person name="Schoof H."/>
            <person name="Van de Peer Y."/>
            <person name="Proost S."/>
            <person name="Cook D.R."/>
            <person name="Meyers B.C."/>
            <person name="Spannagl M."/>
            <person name="Cheung F."/>
            <person name="De Mita S."/>
            <person name="Krishnakumar V."/>
            <person name="Gundlach H."/>
            <person name="Zhou S."/>
            <person name="Mudge J."/>
            <person name="Bharti A.K."/>
            <person name="Murray J.D."/>
            <person name="Naoumkina M.A."/>
            <person name="Rosen B."/>
            <person name="Silverstein K.A."/>
            <person name="Tang H."/>
            <person name="Rombauts S."/>
            <person name="Zhao P.X."/>
            <person name="Zhou P."/>
            <person name="Barbe V."/>
            <person name="Bardou P."/>
            <person name="Bechner M."/>
            <person name="Bellec A."/>
            <person name="Berger A."/>
            <person name="Berges H."/>
            <person name="Bidwell S."/>
            <person name="Bisseling T."/>
            <person name="Choisne N."/>
            <person name="Couloux A."/>
            <person name="Denny R."/>
            <person name="Deshpande S."/>
            <person name="Dai X."/>
            <person name="Doyle J.J."/>
            <person name="Dudez A.M."/>
            <person name="Farmer A.D."/>
            <person name="Fouteau S."/>
            <person name="Franken C."/>
            <person name="Gibelin C."/>
            <person name="Gish J."/>
            <person name="Goldstein S."/>
            <person name="Gonzalez A.J."/>
            <person name="Green P.J."/>
            <person name="Hallab A."/>
            <person name="Hartog M."/>
            <person name="Hua A."/>
            <person name="Humphray S.J."/>
            <person name="Jeong D.H."/>
            <person name="Jing Y."/>
            <person name="Jocker A."/>
            <person name="Kenton S.M."/>
            <person name="Kim D.J."/>
            <person name="Klee K."/>
            <person name="Lai H."/>
            <person name="Lang C."/>
            <person name="Lin S."/>
            <person name="Macmil S.L."/>
            <person name="Magdelenat G."/>
            <person name="Matthews L."/>
            <person name="McCorrison J."/>
            <person name="Monaghan E.L."/>
            <person name="Mun J.H."/>
            <person name="Najar F.Z."/>
            <person name="Nicholson C."/>
            <person name="Noirot C."/>
            <person name="O'Bleness M."/>
            <person name="Paule C.R."/>
            <person name="Poulain J."/>
            <person name="Prion F."/>
            <person name="Qin B."/>
            <person name="Qu C."/>
            <person name="Retzel E.F."/>
            <person name="Riddle C."/>
            <person name="Sallet E."/>
            <person name="Samain S."/>
            <person name="Samson N."/>
            <person name="Sanders I."/>
            <person name="Saurat O."/>
            <person name="Scarpelli C."/>
            <person name="Schiex T."/>
            <person name="Segurens B."/>
            <person name="Severin A.J."/>
            <person name="Sherrier D.J."/>
            <person name="Shi R."/>
            <person name="Sims S."/>
            <person name="Singer S.R."/>
            <person name="Sinharoy S."/>
            <person name="Sterck L."/>
            <person name="Viollet A."/>
            <person name="Wang B.B."/>
            <person name="Wang K."/>
            <person name="Wang M."/>
            <person name="Wang X."/>
            <person name="Warfsmann J."/>
            <person name="Weissenbach J."/>
            <person name="White D.D."/>
            <person name="White J.D."/>
            <person name="Wiley G.B."/>
            <person name="Wincker P."/>
            <person name="Xing Y."/>
            <person name="Yang L."/>
            <person name="Yao Z."/>
            <person name="Ying F."/>
            <person name="Zhai J."/>
            <person name="Zhou L."/>
            <person name="Zuber A."/>
            <person name="Denarie J."/>
            <person name="Dixon R.A."/>
            <person name="May G.D."/>
            <person name="Schwartz D.C."/>
            <person name="Rogers J."/>
            <person name="Quetier F."/>
            <person name="Town C.D."/>
            <person name="Roe B.A."/>
        </authorList>
    </citation>
    <scope>NUCLEOTIDE SEQUENCE [LARGE SCALE GENOMIC DNA]</scope>
    <source>
        <strain evidence="2">A17</strain>
        <strain evidence="3 4">cv. Jemalong A17</strain>
    </source>
</reference>
<accession>G7JPG0</accession>
<protein>
    <submittedName>
        <fullName evidence="2 3">Uncharacterized protein</fullName>
    </submittedName>
</protein>
<dbReference type="EMBL" id="CM001220">
    <property type="protein sequence ID" value="AES88615.1"/>
    <property type="molecule type" value="Genomic_DNA"/>
</dbReference>
<evidence type="ECO:0000256" key="1">
    <source>
        <dbReference type="SAM" id="MobiDB-lite"/>
    </source>
</evidence>
<evidence type="ECO:0000313" key="4">
    <source>
        <dbReference type="Proteomes" id="UP000002051"/>
    </source>
</evidence>
<organism evidence="2 4">
    <name type="scientific">Medicago truncatula</name>
    <name type="common">Barrel medic</name>
    <name type="synonym">Medicago tribuloides</name>
    <dbReference type="NCBI Taxonomy" id="3880"/>
    <lineage>
        <taxon>Eukaryota</taxon>
        <taxon>Viridiplantae</taxon>
        <taxon>Streptophyta</taxon>
        <taxon>Embryophyta</taxon>
        <taxon>Tracheophyta</taxon>
        <taxon>Spermatophyta</taxon>
        <taxon>Magnoliopsida</taxon>
        <taxon>eudicotyledons</taxon>
        <taxon>Gunneridae</taxon>
        <taxon>Pentapetalae</taxon>
        <taxon>rosids</taxon>
        <taxon>fabids</taxon>
        <taxon>Fabales</taxon>
        <taxon>Fabaceae</taxon>
        <taxon>Papilionoideae</taxon>
        <taxon>50 kb inversion clade</taxon>
        <taxon>NPAAA clade</taxon>
        <taxon>Hologalegina</taxon>
        <taxon>IRL clade</taxon>
        <taxon>Trifolieae</taxon>
        <taxon>Medicago</taxon>
    </lineage>
</organism>
<evidence type="ECO:0000313" key="2">
    <source>
        <dbReference type="EMBL" id="AES88615.1"/>
    </source>
</evidence>
<feature type="region of interest" description="Disordered" evidence="1">
    <location>
        <begin position="1"/>
        <end position="29"/>
    </location>
</feature>
<sequence>MYPIKRESKPRTSPICTSHKGPAAGRAGPWGVQTAQWSWHPELNGQEKSANKVILNGIKKKLEIKKGL</sequence>
<dbReference type="HOGENOM" id="CLU_2797772_0_0_1"/>
<proteinExistence type="predicted"/>
<reference evidence="3" key="3">
    <citation type="submission" date="2015-04" db="UniProtKB">
        <authorList>
            <consortium name="EnsemblPlants"/>
        </authorList>
    </citation>
    <scope>IDENTIFICATION</scope>
    <source>
        <strain evidence="3">cv. Jemalong A17</strain>
    </source>
</reference>
<dbReference type="EnsemblPlants" id="AES88615">
    <property type="protein sequence ID" value="AES88615"/>
    <property type="gene ID" value="MTR_4g059850"/>
</dbReference>
<keyword evidence="4" id="KW-1185">Reference proteome</keyword>